<dbReference type="SUPFAM" id="SSF53448">
    <property type="entry name" value="Nucleotide-diphospho-sugar transferases"/>
    <property type="match status" value="1"/>
</dbReference>
<dbReference type="PANTHER" id="PTHR43591:SF110">
    <property type="entry name" value="RHODANESE DOMAIN-CONTAINING PROTEIN"/>
    <property type="match status" value="1"/>
</dbReference>
<dbReference type="InterPro" id="IPR001173">
    <property type="entry name" value="Glyco_trans_2-like"/>
</dbReference>
<dbReference type="CDD" id="cd02440">
    <property type="entry name" value="AdoMet_MTases"/>
    <property type="match status" value="1"/>
</dbReference>
<dbReference type="EMBL" id="WSEM01000007">
    <property type="protein sequence ID" value="MVQ34474.1"/>
    <property type="molecule type" value="Genomic_DNA"/>
</dbReference>
<dbReference type="InterPro" id="IPR029044">
    <property type="entry name" value="Nucleotide-diphossugar_trans"/>
</dbReference>
<evidence type="ECO:0000256" key="1">
    <source>
        <dbReference type="SAM" id="Coils"/>
    </source>
</evidence>
<protein>
    <submittedName>
        <fullName evidence="4">Glycosyltransferase</fullName>
    </submittedName>
</protein>
<evidence type="ECO:0000259" key="2">
    <source>
        <dbReference type="Pfam" id="PF00535"/>
    </source>
</evidence>
<evidence type="ECO:0000313" key="4">
    <source>
        <dbReference type="EMBL" id="MVQ34474.1"/>
    </source>
</evidence>
<dbReference type="PANTHER" id="PTHR43591">
    <property type="entry name" value="METHYLTRANSFERASE"/>
    <property type="match status" value="1"/>
</dbReference>
<dbReference type="InterPro" id="IPR011990">
    <property type="entry name" value="TPR-like_helical_dom_sf"/>
</dbReference>
<accession>A0ABW9U322</accession>
<organism evidence="4 5">
    <name type="scientific">Paenibacillus anseongense</name>
    <dbReference type="NCBI Taxonomy" id="2682845"/>
    <lineage>
        <taxon>Bacteria</taxon>
        <taxon>Bacillati</taxon>
        <taxon>Bacillota</taxon>
        <taxon>Bacilli</taxon>
        <taxon>Bacillales</taxon>
        <taxon>Paenibacillaceae</taxon>
        <taxon>Paenibacillus</taxon>
    </lineage>
</organism>
<name>A0ABW9U322_9BACL</name>
<evidence type="ECO:0000313" key="5">
    <source>
        <dbReference type="Proteomes" id="UP000467637"/>
    </source>
</evidence>
<keyword evidence="5" id="KW-1185">Reference proteome</keyword>
<feature type="coiled-coil region" evidence="1">
    <location>
        <begin position="312"/>
        <end position="339"/>
    </location>
</feature>
<dbReference type="SUPFAM" id="SSF48452">
    <property type="entry name" value="TPR-like"/>
    <property type="match status" value="1"/>
</dbReference>
<dbReference type="Pfam" id="PF00535">
    <property type="entry name" value="Glycos_transf_2"/>
    <property type="match status" value="1"/>
</dbReference>
<comment type="caution">
    <text evidence="4">The sequence shown here is derived from an EMBL/GenBank/DDBJ whole genome shotgun (WGS) entry which is preliminary data.</text>
</comment>
<keyword evidence="1" id="KW-0175">Coiled coil</keyword>
<dbReference type="Proteomes" id="UP000467637">
    <property type="component" value="Unassembled WGS sequence"/>
</dbReference>
<feature type="domain" description="Methyltransferase type 11" evidence="3">
    <location>
        <begin position="133"/>
        <end position="225"/>
    </location>
</feature>
<gene>
    <name evidence="4" type="ORF">GON05_07390</name>
</gene>
<feature type="domain" description="Glycosyltransferase 2-like" evidence="2">
    <location>
        <begin position="18"/>
        <end position="99"/>
    </location>
</feature>
<evidence type="ECO:0000259" key="3">
    <source>
        <dbReference type="Pfam" id="PF08241"/>
    </source>
</evidence>
<proteinExistence type="predicted"/>
<dbReference type="Gene3D" id="3.40.50.150">
    <property type="entry name" value="Vaccinia Virus protein VP39"/>
    <property type="match status" value="1"/>
</dbReference>
<dbReference type="InterPro" id="IPR013216">
    <property type="entry name" value="Methyltransf_11"/>
</dbReference>
<dbReference type="InterPro" id="IPR029063">
    <property type="entry name" value="SAM-dependent_MTases_sf"/>
</dbReference>
<dbReference type="Gene3D" id="1.25.40.10">
    <property type="entry name" value="Tetratricopeptide repeat domain"/>
    <property type="match status" value="2"/>
</dbReference>
<dbReference type="SUPFAM" id="SSF53335">
    <property type="entry name" value="S-adenosyl-L-methionine-dependent methyltransferases"/>
    <property type="match status" value="1"/>
</dbReference>
<dbReference type="Pfam" id="PF08241">
    <property type="entry name" value="Methyltransf_11"/>
    <property type="match status" value="1"/>
</dbReference>
<dbReference type="Gene3D" id="3.90.550.10">
    <property type="entry name" value="Spore Coat Polysaccharide Biosynthesis Protein SpsA, Chain A"/>
    <property type="match status" value="1"/>
</dbReference>
<reference evidence="4 5" key="1">
    <citation type="submission" date="2019-12" db="EMBL/GenBank/DDBJ databases">
        <authorList>
            <person name="Huq M.A."/>
        </authorList>
    </citation>
    <scope>NUCLEOTIDE SEQUENCE [LARGE SCALE GENOMIC DNA]</scope>
    <source>
        <strain evidence="4 5">MAH-34</strain>
    </source>
</reference>
<sequence length="577" mass="66349">MSNRKRGQSLMVLSGRKSYVIITHNELGYVVKTIAMLRTKNATEKYEIIVVDNCSMDGTREWLAEQTDLRIIFNDIDAGFDQAVVQGLQIASYSTVIVLQHQEDSPIKEHQINIEVDLIEKINRRIDEHFKILDVGCGFGGTLAKVKDRFPLAEAVGVESSPLMANTAKHVTKVYSDNIEKVLENFESDTFDYIIIGPDIFNTDEPVDALLKIKRCLKSDGEILIKFLNSLYHVSIQEVISEKINTDIPSGWTLDEITTLFEKAGFAEIDFDYLREKDSGKSLELIENFEGFCSNEEKQFLDVTHFIVNARKTSLDAKIENLLREIQVAENSNNLLNEVLIFDQVRLIEIISDSDFSKIELLNKLAMHCFDCGRMDCVFPFLNKAYEYSNSNSETALNFSEVMYKLGNKELAVQWLETLLESDFNNDGVINKKIVDIHREIISDNYEKYLLKFMMRRIENNIEKDETTKQLIIHLDEKVISMSQIFRVVENDIMKKDELLNHIAVSCFETGQFEKVIPILEKSLDYNKDNKDTYYNIGYTLFSFQLYEEALNILANVEKDEGLNVLISQIEEKIKHG</sequence>